<sequence>MKTKFNQFILLAFFALLSFTACQNEETQVINPSEQETIVPSSALAGLMSNTTANYGAYDDVLDGSPCFSIDLPVTIVISDITITIESEEDLEELEDLFEQFEGNEDILDFIFPITIIFNDYTEIVIENEEQLENFITDCDDDEDDVIECIDFVYPISFSVFNADFDIIDTVTIENDEALYHFLEELEEDDNALIVSLNYPVTLEYANGETIEVNSNEELAEAIELASNDCDDDDEEYECNEDNIAELLVECPWDIDDEFNDFDDYQITFNADGTLEISEGDATSAIGGNWELTATDDGLKLILSDLTAYDQDLGGIWIITECDDDELIIERGDFTIELDQDCDDDEVDCSVGEIYESIVECAWLFETNLIDTTVAVYVYFTPDGQILNANADGTESVIGTWELTLTGSYIYFDLEFESEFEVLNGLWKVAECEDDELYLINENNYIYLHQECDDNEVDCDDEDVEVNLKECVWNVVNYNGSDDLIDFNFDFTVNYDVFVSLNGNVVQEGNWSVSSNPGGLNLNIELQFENITGTWQIIECDDDRLKLVRENDYIILERDCETDANPFECYETDGVELEECDEDGDGFGVFNIYEAVPDCSSENTLSISFHTSAEGAATNTDILEGATAYTNTSNPQTVYVRVALGDNPEVFYKYPVELIVEDCYEGVFDCFSDFELEACANPNGVAEFNLSANTIGLIDCQYSFTATFHETEADAEAGIEAIQNTESYYADTGEVYLRIVSESGNYEVYTIYLFVAECNPFECFESFDAVVEVCDDGTDGPNLYDLTTAFANCTPSVDVVTYHETQSDAANGVNVIANPSAYAYAGVETTVYIRVESENQIGIFQIHLVELDCNPGVCTEEDVDGILAECSWIPVSYNGDDNLIDWTLNFEANSQVVVMSNGETTVTATYTTSGSADGVIIEFANVAGPDIQALSGSWLVVECSDEMLHLQNGDINLVLERTCD</sequence>
<accession>A0ABS7Y392</accession>
<feature type="chain" id="PRO_5045837226" description="Lipocalin-like domain-containing protein" evidence="1">
    <location>
        <begin position="24"/>
        <end position="964"/>
    </location>
</feature>
<protein>
    <recommendedName>
        <fullName evidence="4">Lipocalin-like domain-containing protein</fullName>
    </recommendedName>
</protein>
<reference evidence="3" key="1">
    <citation type="submission" date="2023-07" db="EMBL/GenBank/DDBJ databases">
        <authorList>
            <person name="Yue Y."/>
        </authorList>
    </citation>
    <scope>NUCLEOTIDE SEQUENCE [LARGE SCALE GENOMIC DNA]</scope>
    <source>
        <strain evidence="3">2Y89</strain>
    </source>
</reference>
<dbReference type="InterPro" id="IPR018247">
    <property type="entry name" value="EF_Hand_1_Ca_BS"/>
</dbReference>
<gene>
    <name evidence="2" type="ORF">LBV24_14230</name>
</gene>
<proteinExistence type="predicted"/>
<evidence type="ECO:0000313" key="3">
    <source>
        <dbReference type="Proteomes" id="UP001198402"/>
    </source>
</evidence>
<feature type="signal peptide" evidence="1">
    <location>
        <begin position="1"/>
        <end position="23"/>
    </location>
</feature>
<comment type="caution">
    <text evidence="2">The sequence shown here is derived from an EMBL/GenBank/DDBJ whole genome shotgun (WGS) entry which is preliminary data.</text>
</comment>
<evidence type="ECO:0000256" key="1">
    <source>
        <dbReference type="SAM" id="SignalP"/>
    </source>
</evidence>
<dbReference type="PROSITE" id="PS00018">
    <property type="entry name" value="EF_HAND_1"/>
    <property type="match status" value="1"/>
</dbReference>
<keyword evidence="3" id="KW-1185">Reference proteome</keyword>
<dbReference type="RefSeq" id="WP_224479331.1">
    <property type="nucleotide sequence ID" value="NZ_JAIUJS010000011.1"/>
</dbReference>
<evidence type="ECO:0008006" key="4">
    <source>
        <dbReference type="Google" id="ProtNLM"/>
    </source>
</evidence>
<dbReference type="PROSITE" id="PS51257">
    <property type="entry name" value="PROKAR_LIPOPROTEIN"/>
    <property type="match status" value="1"/>
</dbReference>
<keyword evidence="1" id="KW-0732">Signal</keyword>
<dbReference type="Proteomes" id="UP001198402">
    <property type="component" value="Unassembled WGS sequence"/>
</dbReference>
<dbReference type="EMBL" id="JAIUJS010000011">
    <property type="protein sequence ID" value="MCA0154384.1"/>
    <property type="molecule type" value="Genomic_DNA"/>
</dbReference>
<organism evidence="2 3">
    <name type="scientific">Winogradskyella vincentii</name>
    <dbReference type="NCBI Taxonomy" id="2877122"/>
    <lineage>
        <taxon>Bacteria</taxon>
        <taxon>Pseudomonadati</taxon>
        <taxon>Bacteroidota</taxon>
        <taxon>Flavobacteriia</taxon>
        <taxon>Flavobacteriales</taxon>
        <taxon>Flavobacteriaceae</taxon>
        <taxon>Winogradskyella</taxon>
    </lineage>
</organism>
<evidence type="ECO:0000313" key="2">
    <source>
        <dbReference type="EMBL" id="MCA0154384.1"/>
    </source>
</evidence>
<name>A0ABS7Y392_9FLAO</name>